<dbReference type="RefSeq" id="WP_182543723.1">
    <property type="nucleotide sequence ID" value="NZ_JACGWZ010000002.1"/>
</dbReference>
<keyword evidence="4 10" id="KW-0812">Transmembrane</keyword>
<evidence type="ECO:0000256" key="4">
    <source>
        <dbReference type="ARBA" id="ARBA00022692"/>
    </source>
</evidence>
<keyword evidence="16" id="KW-1185">Reference proteome</keyword>
<dbReference type="Gene3D" id="3.10.580.10">
    <property type="entry name" value="CBS-domain"/>
    <property type="match status" value="1"/>
</dbReference>
<evidence type="ECO:0000256" key="3">
    <source>
        <dbReference type="ARBA" id="ARBA00022475"/>
    </source>
</evidence>
<evidence type="ECO:0000256" key="2">
    <source>
        <dbReference type="ARBA" id="ARBA00006337"/>
    </source>
</evidence>
<dbReference type="PROSITE" id="PS51846">
    <property type="entry name" value="CNNM"/>
    <property type="match status" value="1"/>
</dbReference>
<feature type="transmembrane region" description="Helical" evidence="12">
    <location>
        <begin position="103"/>
        <end position="123"/>
    </location>
</feature>
<evidence type="ECO:0000256" key="11">
    <source>
        <dbReference type="SAM" id="MobiDB-lite"/>
    </source>
</evidence>
<evidence type="ECO:0000256" key="9">
    <source>
        <dbReference type="PROSITE-ProRule" id="PRU00703"/>
    </source>
</evidence>
<gene>
    <name evidence="15" type="ORF">FHX42_001786</name>
</gene>
<evidence type="ECO:0000256" key="5">
    <source>
        <dbReference type="ARBA" id="ARBA00022737"/>
    </source>
</evidence>
<dbReference type="InterPro" id="IPR051676">
    <property type="entry name" value="UPF0053_domain"/>
</dbReference>
<evidence type="ECO:0000256" key="10">
    <source>
        <dbReference type="PROSITE-ProRule" id="PRU01193"/>
    </source>
</evidence>
<evidence type="ECO:0000256" key="6">
    <source>
        <dbReference type="ARBA" id="ARBA00022989"/>
    </source>
</evidence>
<dbReference type="Proteomes" id="UP000569329">
    <property type="component" value="Unassembled WGS sequence"/>
</dbReference>
<dbReference type="PANTHER" id="PTHR43099">
    <property type="entry name" value="UPF0053 PROTEIN YRKA"/>
    <property type="match status" value="1"/>
</dbReference>
<sequence length="454" mass="49031">MDVLIAVLGLLFVAVLTLGTALAVAAEFSLTSLERSAVDAHVAEVGDRRAKTVQRAHRSLSFQLSGAQVAITLTTLVTGYVAEPLIGDLVRPVFTALGIPESVAVPLALALAILLATTLSMVFGEMVPKNLAIARSLPTARAVAGYHSRFSLIFRWLIDGMNNSANWVVRRLGVEPQEELRSARSAEELGSIVRSSAEHGTLDESTAELMDKSLRFGERTAAELMTPRVKVESLSAKDCVLDLLDLARRTGFSRFPVHGGDLDDVHGVIHVKQAFGVGQNQRETTRVGSLTRPVPTVPETLDGDALLNRLRGSGLQLALVVDEYGGTAGIVSLEDVVEEIIGDVRDEHDRRETAAVRSAGRETWLVSGLLRSDELREATGFEMPEGDYETVAGLVLAELGRIPVAGDGIDSGRWRLMVTRMDRNRIAELRLAREHDSTTAPAGDRPEGVREVAR</sequence>
<dbReference type="Pfam" id="PF03471">
    <property type="entry name" value="CorC_HlyC"/>
    <property type="match status" value="1"/>
</dbReference>
<dbReference type="EMBL" id="JACGWZ010000002">
    <property type="protein sequence ID" value="MBA8824439.1"/>
    <property type="molecule type" value="Genomic_DNA"/>
</dbReference>
<dbReference type="Pfam" id="PF01595">
    <property type="entry name" value="CNNM"/>
    <property type="match status" value="1"/>
</dbReference>
<dbReference type="AlphaFoldDB" id="A0A839DUK6"/>
<keyword evidence="5" id="KW-0677">Repeat</keyword>
<evidence type="ECO:0000313" key="16">
    <source>
        <dbReference type="Proteomes" id="UP000569329"/>
    </source>
</evidence>
<dbReference type="InterPro" id="IPR002550">
    <property type="entry name" value="CNNM"/>
</dbReference>
<proteinExistence type="inferred from homology"/>
<dbReference type="InterPro" id="IPR005170">
    <property type="entry name" value="Transptr-assoc_dom"/>
</dbReference>
<dbReference type="InterPro" id="IPR046342">
    <property type="entry name" value="CBS_dom_sf"/>
</dbReference>
<dbReference type="InterPro" id="IPR016169">
    <property type="entry name" value="FAD-bd_PCMH_sub2"/>
</dbReference>
<organism evidence="15 16">
    <name type="scientific">Halosaccharopolyspora lacisalsi</name>
    <dbReference type="NCBI Taxonomy" id="1000566"/>
    <lineage>
        <taxon>Bacteria</taxon>
        <taxon>Bacillati</taxon>
        <taxon>Actinomycetota</taxon>
        <taxon>Actinomycetes</taxon>
        <taxon>Pseudonocardiales</taxon>
        <taxon>Pseudonocardiaceae</taxon>
        <taxon>Halosaccharopolyspora</taxon>
    </lineage>
</organism>
<feature type="domain" description="CBS" evidence="13">
    <location>
        <begin position="290"/>
        <end position="347"/>
    </location>
</feature>
<comment type="subcellular location">
    <subcellularLocation>
        <location evidence="1">Cell membrane</location>
        <topology evidence="1">Multi-pass membrane protein</topology>
    </subcellularLocation>
</comment>
<comment type="caution">
    <text evidence="15">The sequence shown here is derived from an EMBL/GenBank/DDBJ whole genome shotgun (WGS) entry which is preliminary data.</text>
</comment>
<dbReference type="SUPFAM" id="SSF54631">
    <property type="entry name" value="CBS-domain pair"/>
    <property type="match status" value="1"/>
</dbReference>
<comment type="similarity">
    <text evidence="2">Belongs to the UPF0053 family.</text>
</comment>
<dbReference type="CDD" id="cd04590">
    <property type="entry name" value="CBS_pair_CorC_HlyC_assoc"/>
    <property type="match status" value="1"/>
</dbReference>
<evidence type="ECO:0000259" key="14">
    <source>
        <dbReference type="PROSITE" id="PS51846"/>
    </source>
</evidence>
<name>A0A839DUK6_9PSEU</name>
<evidence type="ECO:0000313" key="15">
    <source>
        <dbReference type="EMBL" id="MBA8824439.1"/>
    </source>
</evidence>
<keyword evidence="6 10" id="KW-1133">Transmembrane helix</keyword>
<protein>
    <submittedName>
        <fullName evidence="15">CBS domain containing-hemolysin-like protein</fullName>
    </submittedName>
</protein>
<reference evidence="15 16" key="1">
    <citation type="submission" date="2020-07" db="EMBL/GenBank/DDBJ databases">
        <title>Sequencing the genomes of 1000 actinobacteria strains.</title>
        <authorList>
            <person name="Klenk H.-P."/>
        </authorList>
    </citation>
    <scope>NUCLEOTIDE SEQUENCE [LARGE SCALE GENOMIC DNA]</scope>
    <source>
        <strain evidence="15 16">DSM 45975</strain>
    </source>
</reference>
<dbReference type="Gene3D" id="3.30.465.10">
    <property type="match status" value="1"/>
</dbReference>
<dbReference type="GO" id="GO:0050660">
    <property type="term" value="F:flavin adenine dinucleotide binding"/>
    <property type="evidence" value="ECO:0007669"/>
    <property type="project" value="InterPro"/>
</dbReference>
<dbReference type="GO" id="GO:0005886">
    <property type="term" value="C:plasma membrane"/>
    <property type="evidence" value="ECO:0007669"/>
    <property type="project" value="UniProtKB-SubCell"/>
</dbReference>
<feature type="region of interest" description="Disordered" evidence="11">
    <location>
        <begin position="432"/>
        <end position="454"/>
    </location>
</feature>
<dbReference type="SMART" id="SM01091">
    <property type="entry name" value="CorC_HlyC"/>
    <property type="match status" value="1"/>
</dbReference>
<evidence type="ECO:0000256" key="8">
    <source>
        <dbReference type="ARBA" id="ARBA00023136"/>
    </source>
</evidence>
<keyword evidence="3" id="KW-1003">Cell membrane</keyword>
<evidence type="ECO:0000256" key="7">
    <source>
        <dbReference type="ARBA" id="ARBA00023122"/>
    </source>
</evidence>
<evidence type="ECO:0000259" key="13">
    <source>
        <dbReference type="PROSITE" id="PS51371"/>
    </source>
</evidence>
<dbReference type="PROSITE" id="PS51371">
    <property type="entry name" value="CBS"/>
    <property type="match status" value="1"/>
</dbReference>
<keyword evidence="7 9" id="KW-0129">CBS domain</keyword>
<evidence type="ECO:0000256" key="12">
    <source>
        <dbReference type="SAM" id="Phobius"/>
    </source>
</evidence>
<dbReference type="PANTHER" id="PTHR43099:SF6">
    <property type="entry name" value="UPF0053 PROTEIN RV1842C"/>
    <property type="match status" value="1"/>
</dbReference>
<feature type="compositionally biased region" description="Basic and acidic residues" evidence="11">
    <location>
        <begin position="444"/>
        <end position="454"/>
    </location>
</feature>
<keyword evidence="8 10" id="KW-0472">Membrane</keyword>
<feature type="domain" description="CNNM transmembrane" evidence="14">
    <location>
        <begin position="2"/>
        <end position="206"/>
    </location>
</feature>
<dbReference type="InterPro" id="IPR000644">
    <property type="entry name" value="CBS_dom"/>
</dbReference>
<accession>A0A839DUK6</accession>
<dbReference type="InterPro" id="IPR044751">
    <property type="entry name" value="Ion_transp-like_CBS"/>
</dbReference>
<dbReference type="Pfam" id="PF00571">
    <property type="entry name" value="CBS"/>
    <property type="match status" value="1"/>
</dbReference>
<dbReference type="InterPro" id="IPR036318">
    <property type="entry name" value="FAD-bd_PCMH-like_sf"/>
</dbReference>
<dbReference type="SUPFAM" id="SSF56176">
    <property type="entry name" value="FAD-binding/transporter-associated domain-like"/>
    <property type="match status" value="1"/>
</dbReference>
<evidence type="ECO:0000256" key="1">
    <source>
        <dbReference type="ARBA" id="ARBA00004651"/>
    </source>
</evidence>